<evidence type="ECO:0000313" key="1">
    <source>
        <dbReference type="EMBL" id="RLP05971.1"/>
    </source>
</evidence>
<sequence>MPATRISAAELIADYHELWLIEKSFRMSKSDLKARPIFHHTREAIEAHLTIVMAALAVSHRLQTITGKSVAKIIETLEPIHEMNVNIAGQTLPAHDQITPAAQTILDTLGLTWPPH</sequence>
<comment type="caution">
    <text evidence="1">The sequence shown here is derived from an EMBL/GenBank/DDBJ whole genome shotgun (WGS) entry which is preliminary data.</text>
</comment>
<dbReference type="Proteomes" id="UP000279336">
    <property type="component" value="Unassembled WGS sequence"/>
</dbReference>
<dbReference type="OrthoDB" id="3722616at2"/>
<name>A0A8B3FNR0_9ACTN</name>
<dbReference type="EMBL" id="RCIW01000044">
    <property type="protein sequence ID" value="RLP05971.1"/>
    <property type="molecule type" value="Genomic_DNA"/>
</dbReference>
<reference evidence="1 2" key="1">
    <citation type="submission" date="2018-10" db="EMBL/GenBank/DDBJ databases">
        <title>Propionibacterium australiense Genome Sequencing and Assembly.</title>
        <authorList>
            <person name="Bernier A.-M."/>
            <person name="Bernard K."/>
        </authorList>
    </citation>
    <scope>NUCLEOTIDE SEQUENCE [LARGE SCALE GENOMIC DNA]</scope>
    <source>
        <strain evidence="1 2">NML98A078</strain>
    </source>
</reference>
<evidence type="ECO:0000313" key="2">
    <source>
        <dbReference type="Proteomes" id="UP000279336"/>
    </source>
</evidence>
<protein>
    <recommendedName>
        <fullName evidence="3">Transposase</fullName>
    </recommendedName>
</protein>
<dbReference type="AlphaFoldDB" id="A0A8B3FNR0"/>
<dbReference type="RefSeq" id="WP_121588383.1">
    <property type="nucleotide sequence ID" value="NZ_LR134442.1"/>
</dbReference>
<organism evidence="1 2">
    <name type="scientific">Propionibacterium australiense</name>
    <dbReference type="NCBI Taxonomy" id="119981"/>
    <lineage>
        <taxon>Bacteria</taxon>
        <taxon>Bacillati</taxon>
        <taxon>Actinomycetota</taxon>
        <taxon>Actinomycetes</taxon>
        <taxon>Propionibacteriales</taxon>
        <taxon>Propionibacteriaceae</taxon>
        <taxon>Propionibacterium</taxon>
    </lineage>
</organism>
<proteinExistence type="predicted"/>
<accession>A0A8B3FNR0</accession>
<gene>
    <name evidence="1" type="ORF">D7U36_13340</name>
</gene>
<dbReference type="SUPFAM" id="SSF53098">
    <property type="entry name" value="Ribonuclease H-like"/>
    <property type="match status" value="1"/>
</dbReference>
<dbReference type="InterPro" id="IPR012337">
    <property type="entry name" value="RNaseH-like_sf"/>
</dbReference>
<evidence type="ECO:0008006" key="3">
    <source>
        <dbReference type="Google" id="ProtNLM"/>
    </source>
</evidence>